<feature type="transmembrane region" description="Helical" evidence="9">
    <location>
        <begin position="235"/>
        <end position="255"/>
    </location>
</feature>
<keyword evidence="6" id="KW-0406">Ion transport</keyword>
<accession>A0A8H7S856</accession>
<evidence type="ECO:0000256" key="1">
    <source>
        <dbReference type="ARBA" id="ARBA00004127"/>
    </source>
</evidence>
<dbReference type="PANTHER" id="PTHR46531:SF1">
    <property type="entry name" value="ZINC TRANSPORTER 6"/>
    <property type="match status" value="1"/>
</dbReference>
<feature type="compositionally biased region" description="Basic and acidic residues" evidence="8">
    <location>
        <begin position="57"/>
        <end position="94"/>
    </location>
</feature>
<comment type="subcellular location">
    <subcellularLocation>
        <location evidence="1">Endomembrane system</location>
        <topology evidence="1">Multi-pass membrane protein</topology>
    </subcellularLocation>
</comment>
<gene>
    <name evidence="10" type="ORF">INT45_002861</name>
</gene>
<evidence type="ECO:0008006" key="12">
    <source>
        <dbReference type="Google" id="ProtNLM"/>
    </source>
</evidence>
<dbReference type="PANTHER" id="PTHR46531">
    <property type="entry name" value="ZINC TRANSPORTER 6"/>
    <property type="match status" value="1"/>
</dbReference>
<protein>
    <recommendedName>
        <fullName evidence="12">Cation efflux family-domain-containing protein</fullName>
    </recommendedName>
</protein>
<dbReference type="GO" id="GO:0016020">
    <property type="term" value="C:membrane"/>
    <property type="evidence" value="ECO:0007669"/>
    <property type="project" value="UniProtKB-SubCell"/>
</dbReference>
<dbReference type="Gene3D" id="1.20.1510.10">
    <property type="entry name" value="Cation efflux protein transmembrane domain"/>
    <property type="match status" value="1"/>
</dbReference>
<dbReference type="AlphaFoldDB" id="A0A8H7S856"/>
<proteinExistence type="predicted"/>
<feature type="compositionally biased region" description="Basic and acidic residues" evidence="8">
    <location>
        <begin position="158"/>
        <end position="174"/>
    </location>
</feature>
<evidence type="ECO:0000256" key="7">
    <source>
        <dbReference type="ARBA" id="ARBA00023136"/>
    </source>
</evidence>
<dbReference type="EMBL" id="JAEPRB010000062">
    <property type="protein sequence ID" value="KAG2223366.1"/>
    <property type="molecule type" value="Genomic_DNA"/>
</dbReference>
<dbReference type="Proteomes" id="UP000646827">
    <property type="component" value="Unassembled WGS sequence"/>
</dbReference>
<evidence type="ECO:0000313" key="10">
    <source>
        <dbReference type="EMBL" id="KAG2223366.1"/>
    </source>
</evidence>
<keyword evidence="2" id="KW-0813">Transport</keyword>
<keyword evidence="4" id="KW-0862">Zinc</keyword>
<feature type="region of interest" description="Disordered" evidence="8">
    <location>
        <begin position="1"/>
        <end position="180"/>
    </location>
</feature>
<organism evidence="10 11">
    <name type="scientific">Circinella minor</name>
    <dbReference type="NCBI Taxonomy" id="1195481"/>
    <lineage>
        <taxon>Eukaryota</taxon>
        <taxon>Fungi</taxon>
        <taxon>Fungi incertae sedis</taxon>
        <taxon>Mucoromycota</taxon>
        <taxon>Mucoromycotina</taxon>
        <taxon>Mucoromycetes</taxon>
        <taxon>Mucorales</taxon>
        <taxon>Lichtheimiaceae</taxon>
        <taxon>Circinella</taxon>
    </lineage>
</organism>
<evidence type="ECO:0000256" key="6">
    <source>
        <dbReference type="ARBA" id="ARBA00023065"/>
    </source>
</evidence>
<feature type="transmembrane region" description="Helical" evidence="9">
    <location>
        <begin position="377"/>
        <end position="398"/>
    </location>
</feature>
<keyword evidence="7 9" id="KW-0472">Membrane</keyword>
<dbReference type="InterPro" id="IPR027469">
    <property type="entry name" value="Cation_efflux_TMD_sf"/>
</dbReference>
<dbReference type="GO" id="GO:0006829">
    <property type="term" value="P:zinc ion transport"/>
    <property type="evidence" value="ECO:0007669"/>
    <property type="project" value="TreeGrafter"/>
</dbReference>
<name>A0A8H7S856_9FUNG</name>
<reference evidence="10 11" key="1">
    <citation type="submission" date="2020-12" db="EMBL/GenBank/DDBJ databases">
        <title>Metabolic potential, ecology and presence of endohyphal bacteria is reflected in genomic diversity of Mucoromycotina.</title>
        <authorList>
            <person name="Muszewska A."/>
            <person name="Okrasinska A."/>
            <person name="Steczkiewicz K."/>
            <person name="Drgas O."/>
            <person name="Orlowska M."/>
            <person name="Perlinska-Lenart U."/>
            <person name="Aleksandrzak-Piekarczyk T."/>
            <person name="Szatraj K."/>
            <person name="Zielenkiewicz U."/>
            <person name="Pilsyk S."/>
            <person name="Malc E."/>
            <person name="Mieczkowski P."/>
            <person name="Kruszewska J.S."/>
            <person name="Biernat P."/>
            <person name="Pawlowska J."/>
        </authorList>
    </citation>
    <scope>NUCLEOTIDE SEQUENCE [LARGE SCALE GENOMIC DNA]</scope>
    <source>
        <strain evidence="10 11">CBS 142.35</strain>
    </source>
</reference>
<comment type="caution">
    <text evidence="10">The sequence shown here is derived from an EMBL/GenBank/DDBJ whole genome shotgun (WGS) entry which is preliminary data.</text>
</comment>
<keyword evidence="3 9" id="KW-0812">Transmembrane</keyword>
<evidence type="ECO:0000256" key="2">
    <source>
        <dbReference type="ARBA" id="ARBA00022448"/>
    </source>
</evidence>
<keyword evidence="5 9" id="KW-1133">Transmembrane helix</keyword>
<keyword evidence="11" id="KW-1185">Reference proteome</keyword>
<evidence type="ECO:0000256" key="8">
    <source>
        <dbReference type="SAM" id="MobiDB-lite"/>
    </source>
</evidence>
<evidence type="ECO:0000256" key="9">
    <source>
        <dbReference type="SAM" id="Phobius"/>
    </source>
</evidence>
<evidence type="ECO:0000313" key="11">
    <source>
        <dbReference type="Proteomes" id="UP000646827"/>
    </source>
</evidence>
<evidence type="ECO:0000256" key="3">
    <source>
        <dbReference type="ARBA" id="ARBA00022692"/>
    </source>
</evidence>
<feature type="transmembrane region" description="Helical" evidence="9">
    <location>
        <begin position="206"/>
        <end position="223"/>
    </location>
</feature>
<feature type="compositionally biased region" description="Basic residues" evidence="8">
    <location>
        <begin position="148"/>
        <end position="157"/>
    </location>
</feature>
<dbReference type="GO" id="GO:0005794">
    <property type="term" value="C:Golgi apparatus"/>
    <property type="evidence" value="ECO:0007669"/>
    <property type="project" value="UniProtKB-SubCell"/>
</dbReference>
<sequence>MSTIKSTRQFTKRRPQSPLVQQQQLPGAATPTGTPPLVASSIAPVAVQSSRAPLRASRTEIPHEHEKRPTEHQQEENNHVHDHLDHSHGHEHVHNQHLYQPPSSHLPHDHDHNNNTLGYIAHPHDHAHAHNHAHSHDPDHHGHDHSNHSHNHPHIHDHKHDHGHNHDHDHDHDHGHHHHHYPDVYVPPLPSWSGIFSNLAPMQKTIFTWFLIHSMVGSLVWWAGTSRDSACMIGFSYLVIFDALGVLNIFISDIVRTNPAFLAINTKRPFAARRYEIVFAMATTVYLLFVTMYTTKESLEHLLMEKGNASTEDHHHEAHLGFGGFIIMCIAMTATVLSSVSLRNHENFVRYLRRSPPTVHGYSYNVLNRARGNAVKIVLSNIYSFSIVSCGLAVVFLYMFGMASPFMDKLTAFGESAVMLYLGGPTAAALAKLLLQTTPDGVRSGIESRLLEIRQNPNVIAIDRVHFWQNTYGKCVGTLEIQVKPDTDEQSLLQFVYQKLEGLTSVDTTELDGGHSGSELTVSIIKQ</sequence>
<feature type="transmembrane region" description="Helical" evidence="9">
    <location>
        <begin position="275"/>
        <end position="294"/>
    </location>
</feature>
<evidence type="ECO:0000256" key="5">
    <source>
        <dbReference type="ARBA" id="ARBA00022989"/>
    </source>
</evidence>
<feature type="transmembrane region" description="Helical" evidence="9">
    <location>
        <begin position="320"/>
        <end position="342"/>
    </location>
</feature>
<evidence type="ECO:0000256" key="4">
    <source>
        <dbReference type="ARBA" id="ARBA00022833"/>
    </source>
</evidence>
<dbReference type="SUPFAM" id="SSF161111">
    <property type="entry name" value="Cation efflux protein transmembrane domain-like"/>
    <property type="match status" value="1"/>
</dbReference>
<feature type="compositionally biased region" description="Low complexity" evidence="8">
    <location>
        <begin position="16"/>
        <end position="36"/>
    </location>
</feature>
<dbReference type="InterPro" id="IPR052005">
    <property type="entry name" value="CDF_SLC30A"/>
</dbReference>
<dbReference type="OrthoDB" id="5382797at2759"/>
<feature type="compositionally biased region" description="Basic and acidic residues" evidence="8">
    <location>
        <begin position="122"/>
        <end position="147"/>
    </location>
</feature>